<dbReference type="RefSeq" id="WP_077715076.1">
    <property type="nucleotide sequence ID" value="NZ_CP019698.1"/>
</dbReference>
<dbReference type="AlphaFoldDB" id="A0A1S6IZ34"/>
<protein>
    <recommendedName>
        <fullName evidence="1">DUF3298 domain-containing protein</fullName>
    </recommendedName>
</protein>
<organism evidence="2 3">
    <name type="scientific">Desulforamulus ferrireducens</name>
    <dbReference type="NCBI Taxonomy" id="1833852"/>
    <lineage>
        <taxon>Bacteria</taxon>
        <taxon>Bacillati</taxon>
        <taxon>Bacillota</taxon>
        <taxon>Clostridia</taxon>
        <taxon>Eubacteriales</taxon>
        <taxon>Peptococcaceae</taxon>
        <taxon>Desulforamulus</taxon>
    </lineage>
</organism>
<dbReference type="InterPro" id="IPR037126">
    <property type="entry name" value="PdaC/RsiV-like_sf"/>
</dbReference>
<feature type="domain" description="DUF3298" evidence="1">
    <location>
        <begin position="111"/>
        <end position="183"/>
    </location>
</feature>
<dbReference type="Gene3D" id="3.90.640.20">
    <property type="entry name" value="Heat-shock cognate protein, ATPase"/>
    <property type="match status" value="1"/>
</dbReference>
<dbReference type="Proteomes" id="UP000189464">
    <property type="component" value="Chromosome"/>
</dbReference>
<dbReference type="STRING" id="1833852.B0537_13705"/>
<proteinExistence type="predicted"/>
<reference evidence="2 3" key="1">
    <citation type="journal article" date="2016" name="Int. J. Syst. Evol. Microbiol.">
        <title>Desulfotomaculum ferrireducens sp. nov., a moderately thermophilic sulfate-reducing and dissimilatory Fe(III)-reducing bacterium isolated from compost.</title>
        <authorList>
            <person name="Yang G."/>
            <person name="Guo J."/>
            <person name="Zhuang L."/>
            <person name="Yuan Y."/>
            <person name="Zhou S."/>
        </authorList>
    </citation>
    <scope>NUCLEOTIDE SEQUENCE [LARGE SCALE GENOMIC DNA]</scope>
    <source>
        <strain evidence="2 3">GSS09</strain>
    </source>
</reference>
<evidence type="ECO:0000313" key="2">
    <source>
        <dbReference type="EMBL" id="AQS60034.1"/>
    </source>
</evidence>
<dbReference type="OrthoDB" id="5637at2"/>
<evidence type="ECO:0000259" key="1">
    <source>
        <dbReference type="Pfam" id="PF11738"/>
    </source>
</evidence>
<dbReference type="InterPro" id="IPR021729">
    <property type="entry name" value="DUF3298"/>
</dbReference>
<dbReference type="KEGG" id="dfg:B0537_13705"/>
<name>A0A1S6IZ34_9FIRM</name>
<evidence type="ECO:0000313" key="3">
    <source>
        <dbReference type="Proteomes" id="UP000189464"/>
    </source>
</evidence>
<accession>A0A1S6IZ34</accession>
<dbReference type="Gene3D" id="3.30.565.40">
    <property type="entry name" value="Fervidobacterium nodosum Rt17-B1 like"/>
    <property type="match status" value="1"/>
</dbReference>
<dbReference type="Pfam" id="PF11738">
    <property type="entry name" value="DUF3298"/>
    <property type="match status" value="1"/>
</dbReference>
<keyword evidence="3" id="KW-1185">Reference proteome</keyword>
<sequence length="201" mass="23126">MGRKNNLTAVITDEKLVDQCTDITYPRVSGLKNKAVQTEINELIEEQVNKVLPKDNCQTSTFGKYEVKLNQKGLLSLVLYFYTIPEQAANGLNIQKSITVDLATGKVYELEDLFKPGSRYRMVLNNIIRQQIEEKGLTLIREFTGITDNEDFYLTEDSLVVYFQELEYTIHADGTPEFVIPYQRIEHLLRSDSPILRLLED</sequence>
<gene>
    <name evidence="2" type="ORF">B0537_13705</name>
</gene>
<dbReference type="EMBL" id="CP019698">
    <property type="protein sequence ID" value="AQS60034.1"/>
    <property type="molecule type" value="Genomic_DNA"/>
</dbReference>